<keyword evidence="1" id="KW-0808">Transferase</keyword>
<dbReference type="CDD" id="cd00180">
    <property type="entry name" value="PKc"/>
    <property type="match status" value="1"/>
</dbReference>
<sequence>MEPNKAASGRGNYVRLGKNAEVIYNEADVIGRGQFGVVYRGLIPASGTVVAVKLLQNVPMVFTPTSEHASQHSHHTDRHEGKGSHPAAASSTAPSSSSFAPPAKPRLPSCPSELSILYDMRADNCPNILHVISTWNKVLKSPPHGEASSTVATATPPPSSSSSGECRPSRIFVMVTEYCEGGDLQQLMKARGGALPAHVARSFTYQLCNALLTLKRRRIVHRDVKPANLLLTSTDCEVATLKLADFGMAKAAPAPEMRKAGAAGAGSGKGARQEMRSAEDEQADAFSPLFHSEMGTPMYMSPERLSLQPYDYKADVYSAGMVLLEMMRGLCVQVKWESQLRSEVPRTIWRELRQYPPDQVPAWLELVQCMTAANPAERYSVEDVLRHSWFHAKVGPPLPLLTFPLPEASESRSSEQPLQTRLQAAATSAAGCAGDGNLSATHADKDSLAAASLGARGAESAVTAPGGSHRHADPTVGTGGKGRSAPEPSLSSSSSGDDSDAGEATSQAANVEGSCKKHRKSRSVVPSRWTVLGVCAEVDAVHNVAHGTYTGAPKPALGAVGGLSVATALSSAAMAEAFSLPPGCGPHIITNAVRAFVDATYLYVLQDELNVVRGLTLVSYLMELMQNGYAAYLKCLEHLGCSWRHTTVMNSCSLGGHRLVVREVSALYGVWRQLMTRLHNAQAAYTARLPSRILDSAVAWRRRLLGASATTGDDAACGDDGGEGAPAAVTVEEPRDADVSDASMASLEGVMMSAFPSATPISNVAADAEVSTGVGVPLLAAPPAPPMAERLRVSSVCARAEQIIFDKAVEYVQSEALSVLMDSAPPLLPPPLADDLDPTDCLEEEEATVRAHHSRMMPSPPLASERPTTVADRIISPHRGVALLRVLLRRAVLTISEVGLEAEGPRPACMPLPALSPLLAPATESASYLMPPPPLNSVSATAASASADAASNLVFVVQVPIFGTLDRTDLRTVENLLHAATRVLSSAHSSTS</sequence>
<dbReference type="Gene3D" id="1.10.510.10">
    <property type="entry name" value="Transferase(Phosphotransferase) domain 1"/>
    <property type="match status" value="1"/>
</dbReference>
<dbReference type="GO" id="GO:0005776">
    <property type="term" value="C:autophagosome"/>
    <property type="evidence" value="ECO:0007669"/>
    <property type="project" value="TreeGrafter"/>
</dbReference>
<feature type="compositionally biased region" description="Low complexity" evidence="6">
    <location>
        <begin position="485"/>
        <end position="506"/>
    </location>
</feature>
<dbReference type="GeneID" id="22574911"/>
<dbReference type="SUPFAM" id="SSF56112">
    <property type="entry name" value="Protein kinase-like (PK-like)"/>
    <property type="match status" value="1"/>
</dbReference>
<feature type="region of interest" description="Disordered" evidence="6">
    <location>
        <begin position="459"/>
        <end position="520"/>
    </location>
</feature>
<dbReference type="GO" id="GO:0004674">
    <property type="term" value="F:protein serine/threonine kinase activity"/>
    <property type="evidence" value="ECO:0007669"/>
    <property type="project" value="InterPro"/>
</dbReference>
<accession>A0A088RSJ8</accession>
<keyword evidence="9" id="KW-1185">Reference proteome</keyword>
<evidence type="ECO:0000256" key="2">
    <source>
        <dbReference type="ARBA" id="ARBA00022741"/>
    </source>
</evidence>
<dbReference type="PANTHER" id="PTHR24348">
    <property type="entry name" value="SERINE/THREONINE-PROTEIN KINASE UNC-51-RELATED"/>
    <property type="match status" value="1"/>
</dbReference>
<dbReference type="SMART" id="SM00220">
    <property type="entry name" value="S_TKc"/>
    <property type="match status" value="1"/>
</dbReference>
<protein>
    <submittedName>
        <fullName evidence="8">Protein kinase, putative</fullName>
    </submittedName>
</protein>
<dbReference type="VEuPathDB" id="TriTrypDB:LPMP_210890"/>
<evidence type="ECO:0000256" key="3">
    <source>
        <dbReference type="ARBA" id="ARBA00022777"/>
    </source>
</evidence>
<dbReference type="RefSeq" id="XP_010698876.1">
    <property type="nucleotide sequence ID" value="XM_010700574.1"/>
</dbReference>
<evidence type="ECO:0000259" key="7">
    <source>
        <dbReference type="PROSITE" id="PS50011"/>
    </source>
</evidence>
<dbReference type="PROSITE" id="PS00108">
    <property type="entry name" value="PROTEIN_KINASE_ST"/>
    <property type="match status" value="1"/>
</dbReference>
<dbReference type="VEuPathDB" id="TriTrypDB:LPAL13_000050200"/>
<dbReference type="GO" id="GO:0000045">
    <property type="term" value="P:autophagosome assembly"/>
    <property type="evidence" value="ECO:0007669"/>
    <property type="project" value="TreeGrafter"/>
</dbReference>
<dbReference type="eggNOG" id="KOG0595">
    <property type="taxonomic scope" value="Eukaryota"/>
</dbReference>
<dbReference type="Pfam" id="PF00069">
    <property type="entry name" value="Pkinase"/>
    <property type="match status" value="1"/>
</dbReference>
<evidence type="ECO:0000256" key="4">
    <source>
        <dbReference type="ARBA" id="ARBA00022840"/>
    </source>
</evidence>
<feature type="region of interest" description="Disordered" evidence="6">
    <location>
        <begin position="259"/>
        <end position="278"/>
    </location>
</feature>
<evidence type="ECO:0000256" key="5">
    <source>
        <dbReference type="PROSITE-ProRule" id="PRU10141"/>
    </source>
</evidence>
<dbReference type="PANTHER" id="PTHR24348:SF22">
    <property type="entry name" value="NON-SPECIFIC SERINE_THREONINE PROTEIN KINASE"/>
    <property type="match status" value="1"/>
</dbReference>
<dbReference type="GO" id="GO:0000407">
    <property type="term" value="C:phagophore assembly site"/>
    <property type="evidence" value="ECO:0007669"/>
    <property type="project" value="TreeGrafter"/>
</dbReference>
<evidence type="ECO:0000256" key="1">
    <source>
        <dbReference type="ARBA" id="ARBA00022679"/>
    </source>
</evidence>
<feature type="region of interest" description="Disordered" evidence="6">
    <location>
        <begin position="143"/>
        <end position="166"/>
    </location>
</feature>
<dbReference type="KEGG" id="lpan:LPMP_210890"/>
<dbReference type="PROSITE" id="PS00107">
    <property type="entry name" value="PROTEIN_KINASE_ATP"/>
    <property type="match status" value="1"/>
</dbReference>
<keyword evidence="3 8" id="KW-0418">Kinase</keyword>
<organism evidence="8 9">
    <name type="scientific">Leishmania panamensis</name>
    <dbReference type="NCBI Taxonomy" id="5679"/>
    <lineage>
        <taxon>Eukaryota</taxon>
        <taxon>Discoba</taxon>
        <taxon>Euglenozoa</taxon>
        <taxon>Kinetoplastea</taxon>
        <taxon>Metakinetoplastina</taxon>
        <taxon>Trypanosomatida</taxon>
        <taxon>Trypanosomatidae</taxon>
        <taxon>Leishmaniinae</taxon>
        <taxon>Leishmania</taxon>
        <taxon>Leishmania guyanensis species complex</taxon>
    </lineage>
</organism>
<feature type="domain" description="Protein kinase" evidence="7">
    <location>
        <begin position="24"/>
        <end position="390"/>
    </location>
</feature>
<dbReference type="Proteomes" id="UP000063063">
    <property type="component" value="Chromosome 21"/>
</dbReference>
<feature type="binding site" evidence="5">
    <location>
        <position position="53"/>
    </location>
    <ligand>
        <name>ATP</name>
        <dbReference type="ChEBI" id="CHEBI:30616"/>
    </ligand>
</feature>
<proteinExistence type="predicted"/>
<dbReference type="OrthoDB" id="4062651at2759"/>
<keyword evidence="4 5" id="KW-0067">ATP-binding</keyword>
<evidence type="ECO:0000313" key="8">
    <source>
        <dbReference type="EMBL" id="AIN98169.1"/>
    </source>
</evidence>
<dbReference type="InterPro" id="IPR045269">
    <property type="entry name" value="Atg1-like"/>
</dbReference>
<dbReference type="EMBL" id="CP009390">
    <property type="protein sequence ID" value="AIN98169.1"/>
    <property type="molecule type" value="Genomic_DNA"/>
</dbReference>
<gene>
    <name evidence="8" type="ORF">LPMP_210890</name>
</gene>
<evidence type="ECO:0000256" key="6">
    <source>
        <dbReference type="SAM" id="MobiDB-lite"/>
    </source>
</evidence>
<keyword evidence="2 5" id="KW-0547">Nucleotide-binding</keyword>
<dbReference type="InterPro" id="IPR008271">
    <property type="entry name" value="Ser/Thr_kinase_AS"/>
</dbReference>
<dbReference type="GO" id="GO:0005829">
    <property type="term" value="C:cytosol"/>
    <property type="evidence" value="ECO:0007669"/>
    <property type="project" value="TreeGrafter"/>
</dbReference>
<dbReference type="InterPro" id="IPR000719">
    <property type="entry name" value="Prot_kinase_dom"/>
</dbReference>
<feature type="compositionally biased region" description="Low complexity" evidence="6">
    <location>
        <begin position="86"/>
        <end position="101"/>
    </location>
</feature>
<feature type="region of interest" description="Disordered" evidence="6">
    <location>
        <begin position="65"/>
        <end position="107"/>
    </location>
</feature>
<dbReference type="Gene3D" id="3.30.200.20">
    <property type="entry name" value="Phosphorylase Kinase, domain 1"/>
    <property type="match status" value="1"/>
</dbReference>
<dbReference type="InterPro" id="IPR017441">
    <property type="entry name" value="Protein_kinase_ATP_BS"/>
</dbReference>
<name>A0A088RSJ8_LEIPA</name>
<dbReference type="GO" id="GO:0016020">
    <property type="term" value="C:membrane"/>
    <property type="evidence" value="ECO:0007669"/>
    <property type="project" value="TreeGrafter"/>
</dbReference>
<dbReference type="InterPro" id="IPR011009">
    <property type="entry name" value="Kinase-like_dom_sf"/>
</dbReference>
<dbReference type="GO" id="GO:0010506">
    <property type="term" value="P:regulation of autophagy"/>
    <property type="evidence" value="ECO:0007669"/>
    <property type="project" value="InterPro"/>
</dbReference>
<dbReference type="AlphaFoldDB" id="A0A088RSJ8"/>
<dbReference type="PROSITE" id="PS50011">
    <property type="entry name" value="PROTEIN_KINASE_DOM"/>
    <property type="match status" value="1"/>
</dbReference>
<reference evidence="8 9" key="1">
    <citation type="journal article" date="2015" name="Sci. Rep.">
        <title>The genome of Leishmania panamensis: insights into genomics of the L. (Viannia) subgenus.</title>
        <authorList>
            <person name="Llanes A."/>
            <person name="Restrepo C.M."/>
            <person name="Vecchio G.D."/>
            <person name="Anguizola F.J."/>
            <person name="Lleonart R."/>
        </authorList>
    </citation>
    <scope>NUCLEOTIDE SEQUENCE [LARGE SCALE GENOMIC DNA]</scope>
    <source>
        <strain evidence="8 9">MHOM/PA/94/PSC-1</strain>
    </source>
</reference>
<evidence type="ECO:0000313" key="9">
    <source>
        <dbReference type="Proteomes" id="UP000063063"/>
    </source>
</evidence>
<dbReference type="GO" id="GO:0005524">
    <property type="term" value="F:ATP binding"/>
    <property type="evidence" value="ECO:0007669"/>
    <property type="project" value="UniProtKB-UniRule"/>
</dbReference>